<name>A0A381Z2V8_9ZZZZ</name>
<dbReference type="Gene3D" id="3.90.198.10">
    <property type="entry name" value="Replication Fork Single-Stranded Dna Binding Protein"/>
    <property type="match status" value="1"/>
</dbReference>
<reference evidence="4" key="1">
    <citation type="submission" date="2018-05" db="EMBL/GenBank/DDBJ databases">
        <authorList>
            <person name="Lanie J.A."/>
            <person name="Ng W.-L."/>
            <person name="Kazmierczak K.M."/>
            <person name="Andrzejewski T.M."/>
            <person name="Davidsen T.M."/>
            <person name="Wayne K.J."/>
            <person name="Tettelin H."/>
            <person name="Glass J.I."/>
            <person name="Rusch D."/>
            <person name="Podicherti R."/>
            <person name="Tsui H.-C.T."/>
            <person name="Winkler M.E."/>
        </authorList>
    </citation>
    <scope>NUCLEOTIDE SEQUENCE</scope>
</reference>
<accession>A0A381Z2V8</accession>
<evidence type="ECO:0000256" key="2">
    <source>
        <dbReference type="ARBA" id="ARBA00023109"/>
    </source>
</evidence>
<proteinExistence type="inferred from homology"/>
<evidence type="ECO:0000259" key="3">
    <source>
        <dbReference type="Pfam" id="PF08804"/>
    </source>
</evidence>
<protein>
    <recommendedName>
        <fullName evidence="3">Bacteriophage T4 Gp32 single-stranded DNA-binding domain-containing protein</fullName>
    </recommendedName>
</protein>
<dbReference type="HAMAP" id="MF_04152">
    <property type="entry name" value="SSB_T4"/>
    <property type="match status" value="1"/>
</dbReference>
<dbReference type="EMBL" id="UINC01019758">
    <property type="protein sequence ID" value="SVA83618.1"/>
    <property type="molecule type" value="Genomic_DNA"/>
</dbReference>
<evidence type="ECO:0000256" key="1">
    <source>
        <dbReference type="ARBA" id="ARBA00022491"/>
    </source>
</evidence>
<evidence type="ECO:0000313" key="4">
    <source>
        <dbReference type="EMBL" id="SVA83618.1"/>
    </source>
</evidence>
<keyword evidence="2" id="KW-0235">DNA replication</keyword>
<dbReference type="AlphaFoldDB" id="A0A381Z2V8"/>
<dbReference type="InterPro" id="IPR046395">
    <property type="entry name" value="SSB_T4"/>
</dbReference>
<keyword evidence="2" id="KW-1194">Viral DNA replication</keyword>
<gene>
    <name evidence="4" type="ORF">METZ01_LOCUS136472</name>
</gene>
<feature type="domain" description="Bacteriophage T4 Gp32 single-stranded DNA-binding" evidence="3">
    <location>
        <begin position="48"/>
        <end position="245"/>
    </location>
</feature>
<dbReference type="InterPro" id="IPR044947">
    <property type="entry name" value="Phage_T4_Gp32_ssDNA-bd_sf"/>
</dbReference>
<dbReference type="Pfam" id="PF08804">
    <property type="entry name" value="gp32"/>
    <property type="match status" value="1"/>
</dbReference>
<sequence>MSQSFSDLKKSRQKSIDKINKKLQEQADSSKGFAEDTRMWKAELDKSGNGYAVTRFLPAPTGEDLPWAKTWNHGFQGVGGWYIEECPTTIGKKCPVCEYNSSLWNSGIEANKEIARKQKRRLVYMSNILVLKDPANPQNEGELKLFKYGKKIFDKINDQMNPQFEDENPINPFDLWEGANFRLKIRKVDGFNNFDKSEFDSVSPLFEGADEKLEELWKKEFPLSEFTDDSRFKEFSELKSRLDRVLGAQSESVVPVSEPPFDGGKPMTTPHVEPVVESVTTAENENDESLTYFQKLAEEAA</sequence>
<dbReference type="SUPFAM" id="SSF50249">
    <property type="entry name" value="Nucleic acid-binding proteins"/>
    <property type="match status" value="1"/>
</dbReference>
<dbReference type="InterPro" id="IPR012340">
    <property type="entry name" value="NA-bd_OB-fold"/>
</dbReference>
<dbReference type="InterPro" id="IPR012339">
    <property type="entry name" value="Phage_T4_Gp32_ssDNA-bd"/>
</dbReference>
<dbReference type="GO" id="GO:0039693">
    <property type="term" value="P:viral DNA genome replication"/>
    <property type="evidence" value="ECO:0007669"/>
    <property type="project" value="UniProtKB-KW"/>
</dbReference>
<keyword evidence="1" id="KW-0678">Repressor</keyword>
<organism evidence="4">
    <name type="scientific">marine metagenome</name>
    <dbReference type="NCBI Taxonomy" id="408172"/>
    <lineage>
        <taxon>unclassified sequences</taxon>
        <taxon>metagenomes</taxon>
        <taxon>ecological metagenomes</taxon>
    </lineage>
</organism>
<dbReference type="GO" id="GO:0003697">
    <property type="term" value="F:single-stranded DNA binding"/>
    <property type="evidence" value="ECO:0007669"/>
    <property type="project" value="InterPro"/>
</dbReference>